<accession>A0A7X1B3U8</accession>
<sequence>MSEEIIPPDPEQEQYAYALTRRLFKYTLVGTILFSATIISFWYFFV</sequence>
<protein>
    <submittedName>
        <fullName evidence="2">Uncharacterized protein</fullName>
    </submittedName>
</protein>
<organism evidence="2 3">
    <name type="scientific">Pelagicoccus albus</name>
    <dbReference type="NCBI Taxonomy" id="415222"/>
    <lineage>
        <taxon>Bacteria</taxon>
        <taxon>Pseudomonadati</taxon>
        <taxon>Verrucomicrobiota</taxon>
        <taxon>Opitutia</taxon>
        <taxon>Puniceicoccales</taxon>
        <taxon>Pelagicoccaceae</taxon>
        <taxon>Pelagicoccus</taxon>
    </lineage>
</organism>
<comment type="caution">
    <text evidence="2">The sequence shown here is derived from an EMBL/GenBank/DDBJ whole genome shotgun (WGS) entry which is preliminary data.</text>
</comment>
<dbReference type="EMBL" id="JACHVC010000006">
    <property type="protein sequence ID" value="MBC2605140.1"/>
    <property type="molecule type" value="Genomic_DNA"/>
</dbReference>
<keyword evidence="1" id="KW-0812">Transmembrane</keyword>
<keyword evidence="1" id="KW-1133">Transmembrane helix</keyword>
<gene>
    <name evidence="2" type="ORF">H5P27_03700</name>
</gene>
<proteinExistence type="predicted"/>
<feature type="transmembrane region" description="Helical" evidence="1">
    <location>
        <begin position="23"/>
        <end position="45"/>
    </location>
</feature>
<name>A0A7X1B3U8_9BACT</name>
<dbReference type="AlphaFoldDB" id="A0A7X1B3U8"/>
<keyword evidence="1" id="KW-0472">Membrane</keyword>
<evidence type="ECO:0000313" key="3">
    <source>
        <dbReference type="Proteomes" id="UP000526501"/>
    </source>
</evidence>
<reference evidence="2 3" key="1">
    <citation type="submission" date="2020-07" db="EMBL/GenBank/DDBJ databases">
        <authorList>
            <person name="Feng X."/>
        </authorList>
    </citation>
    <scope>NUCLEOTIDE SEQUENCE [LARGE SCALE GENOMIC DNA]</scope>
    <source>
        <strain evidence="2 3">JCM23202</strain>
    </source>
</reference>
<dbReference type="RefSeq" id="WP_185659033.1">
    <property type="nucleotide sequence ID" value="NZ_CAWPOO010000006.1"/>
</dbReference>
<keyword evidence="3" id="KW-1185">Reference proteome</keyword>
<dbReference type="Proteomes" id="UP000526501">
    <property type="component" value="Unassembled WGS sequence"/>
</dbReference>
<evidence type="ECO:0000313" key="2">
    <source>
        <dbReference type="EMBL" id="MBC2605140.1"/>
    </source>
</evidence>
<evidence type="ECO:0000256" key="1">
    <source>
        <dbReference type="SAM" id="Phobius"/>
    </source>
</evidence>